<feature type="transmembrane region" description="Helical" evidence="1">
    <location>
        <begin position="193"/>
        <end position="214"/>
    </location>
</feature>
<keyword evidence="1" id="KW-0472">Membrane</keyword>
<dbReference type="AlphaFoldDB" id="A0A1H5SV13"/>
<accession>A0A1H5SV13</accession>
<dbReference type="InterPro" id="IPR025495">
    <property type="entry name" value="DUF4386"/>
</dbReference>
<feature type="transmembrane region" description="Helical" evidence="1">
    <location>
        <begin position="96"/>
        <end position="120"/>
    </location>
</feature>
<proteinExistence type="predicted"/>
<keyword evidence="1" id="KW-1133">Transmembrane helix</keyword>
<keyword evidence="3" id="KW-1185">Reference proteome</keyword>
<feature type="transmembrane region" description="Helical" evidence="1">
    <location>
        <begin position="61"/>
        <end position="84"/>
    </location>
</feature>
<reference evidence="2 3" key="1">
    <citation type="submission" date="2016-10" db="EMBL/GenBank/DDBJ databases">
        <authorList>
            <person name="de Groot N.N."/>
        </authorList>
    </citation>
    <scope>NUCLEOTIDE SEQUENCE [LARGE SCALE GENOMIC DNA]</scope>
    <source>
        <strain evidence="2 3">DSM 26915</strain>
    </source>
</reference>
<evidence type="ECO:0000256" key="1">
    <source>
        <dbReference type="SAM" id="Phobius"/>
    </source>
</evidence>
<feature type="transmembrane region" description="Helical" evidence="1">
    <location>
        <begin position="140"/>
        <end position="158"/>
    </location>
</feature>
<organism evidence="2 3">
    <name type="scientific">Thalassococcus halodurans</name>
    <dbReference type="NCBI Taxonomy" id="373675"/>
    <lineage>
        <taxon>Bacteria</taxon>
        <taxon>Pseudomonadati</taxon>
        <taxon>Pseudomonadota</taxon>
        <taxon>Alphaproteobacteria</taxon>
        <taxon>Rhodobacterales</taxon>
        <taxon>Roseobacteraceae</taxon>
        <taxon>Thalassococcus</taxon>
    </lineage>
</organism>
<evidence type="ECO:0000313" key="2">
    <source>
        <dbReference type="EMBL" id="SEF54350.1"/>
    </source>
</evidence>
<feature type="transmembrane region" description="Helical" evidence="1">
    <location>
        <begin position="21"/>
        <end position="41"/>
    </location>
</feature>
<dbReference type="Pfam" id="PF14329">
    <property type="entry name" value="DUF4386"/>
    <property type="match status" value="1"/>
</dbReference>
<evidence type="ECO:0008006" key="4">
    <source>
        <dbReference type="Google" id="ProtNLM"/>
    </source>
</evidence>
<gene>
    <name evidence="2" type="ORF">SAMN04488045_0379</name>
</gene>
<evidence type="ECO:0000313" key="3">
    <source>
        <dbReference type="Proteomes" id="UP000236752"/>
    </source>
</evidence>
<feature type="transmembrane region" description="Helical" evidence="1">
    <location>
        <begin position="165"/>
        <end position="187"/>
    </location>
</feature>
<dbReference type="EMBL" id="FNUZ01000001">
    <property type="protein sequence ID" value="SEF54350.1"/>
    <property type="molecule type" value="Genomic_DNA"/>
</dbReference>
<dbReference type="OrthoDB" id="5421633at2"/>
<name>A0A1H5SV13_9RHOB</name>
<dbReference type="Proteomes" id="UP000236752">
    <property type="component" value="Unassembled WGS sequence"/>
</dbReference>
<dbReference type="RefSeq" id="WP_103908775.1">
    <property type="nucleotide sequence ID" value="NZ_FNUZ01000001.1"/>
</dbReference>
<protein>
    <recommendedName>
        <fullName evidence="4">DUF4386 domain-containing protein</fullName>
    </recommendedName>
</protein>
<keyword evidence="1" id="KW-0812">Transmembrane</keyword>
<sequence length="218" mass="23404">MQTISYTSYSAPTWRPERWAGVLYLVIIFSGITSEMILRGPLLASFNPAAGIAQNLGTFRISLLGDITMLAADIGLAVILFRLIRFTSPSLAVASMVFRLMQAALIGTGVLMLAAVPLIVTTNPALVSVLLESHAIAYDIGLIFFGIGTMLLVIALWSRNGVPTLILTGLFLSGLIYIGGGIVRVAFPAHVTTYEAAFILPFIAESAFCLWLLIKARV</sequence>